<dbReference type="InterPro" id="IPR027417">
    <property type="entry name" value="P-loop_NTPase"/>
</dbReference>
<evidence type="ECO:0000256" key="3">
    <source>
        <dbReference type="ARBA" id="ARBA00022840"/>
    </source>
</evidence>
<evidence type="ECO:0000256" key="1">
    <source>
        <dbReference type="ARBA" id="ARBA00022737"/>
    </source>
</evidence>
<dbReference type="AlphaFoldDB" id="A0A1F4T6W0"/>
<keyword evidence="3 6" id="KW-0067">ATP-binding</keyword>
<keyword evidence="9" id="KW-0378">Hydrolase</keyword>
<dbReference type="Pfam" id="PF07724">
    <property type="entry name" value="AAA_2"/>
    <property type="match status" value="1"/>
</dbReference>
<dbReference type="InterPro" id="IPR003593">
    <property type="entry name" value="AAA+_ATPase"/>
</dbReference>
<dbReference type="PROSITE" id="PS00870">
    <property type="entry name" value="CLPAB_1"/>
    <property type="match status" value="1"/>
</dbReference>
<dbReference type="EMBL" id="MEUG01000001">
    <property type="protein sequence ID" value="OGC28472.1"/>
    <property type="molecule type" value="Genomic_DNA"/>
</dbReference>
<dbReference type="GO" id="GO:0005737">
    <property type="term" value="C:cytoplasm"/>
    <property type="evidence" value="ECO:0007669"/>
    <property type="project" value="TreeGrafter"/>
</dbReference>
<dbReference type="FunFam" id="1.10.8.60:FF:000011">
    <property type="entry name" value="ATP-dependent Clp protease ATP-binding subunit"/>
    <property type="match status" value="1"/>
</dbReference>
<dbReference type="InterPro" id="IPR004176">
    <property type="entry name" value="Clp_R_N"/>
</dbReference>
<dbReference type="InterPro" id="IPR003959">
    <property type="entry name" value="ATPase_AAA_core"/>
</dbReference>
<dbReference type="FunFam" id="3.40.50.300:FF:000010">
    <property type="entry name" value="Chaperone clpB 1, putative"/>
    <property type="match status" value="1"/>
</dbReference>
<evidence type="ECO:0000256" key="7">
    <source>
        <dbReference type="SAM" id="Coils"/>
    </source>
</evidence>
<dbReference type="Pfam" id="PF00004">
    <property type="entry name" value="AAA"/>
    <property type="match status" value="1"/>
</dbReference>
<dbReference type="SUPFAM" id="SSF81923">
    <property type="entry name" value="Double Clp-N motif"/>
    <property type="match status" value="1"/>
</dbReference>
<evidence type="ECO:0000313" key="10">
    <source>
        <dbReference type="Proteomes" id="UP000178602"/>
    </source>
</evidence>
<evidence type="ECO:0000256" key="2">
    <source>
        <dbReference type="ARBA" id="ARBA00022741"/>
    </source>
</evidence>
<organism evidence="9 10">
    <name type="scientific">candidate division WOR-1 bacterium RIFOXYC12_FULL_54_18</name>
    <dbReference type="NCBI Taxonomy" id="1802584"/>
    <lineage>
        <taxon>Bacteria</taxon>
        <taxon>Bacillati</taxon>
        <taxon>Saganbacteria</taxon>
    </lineage>
</organism>
<dbReference type="Gene3D" id="3.40.50.300">
    <property type="entry name" value="P-loop containing nucleotide triphosphate hydrolases"/>
    <property type="match status" value="2"/>
</dbReference>
<feature type="coiled-coil region" evidence="7">
    <location>
        <begin position="6"/>
        <end position="33"/>
    </location>
</feature>
<dbReference type="InterPro" id="IPR028299">
    <property type="entry name" value="ClpA/B_CS2"/>
</dbReference>
<dbReference type="PROSITE" id="PS51903">
    <property type="entry name" value="CLP_R"/>
    <property type="match status" value="1"/>
</dbReference>
<dbReference type="GO" id="GO:0034605">
    <property type="term" value="P:cellular response to heat"/>
    <property type="evidence" value="ECO:0007669"/>
    <property type="project" value="TreeGrafter"/>
</dbReference>
<dbReference type="SMART" id="SM00382">
    <property type="entry name" value="AAA"/>
    <property type="match status" value="2"/>
</dbReference>
<dbReference type="Pfam" id="PF17871">
    <property type="entry name" value="AAA_lid_9"/>
    <property type="match status" value="1"/>
</dbReference>
<comment type="similarity">
    <text evidence="6">Belongs to the ClpA/ClpB family.</text>
</comment>
<keyword evidence="7" id="KW-0175">Coiled coil</keyword>
<dbReference type="InterPro" id="IPR036628">
    <property type="entry name" value="Clp_N_dom_sf"/>
</dbReference>
<dbReference type="PROSITE" id="PS00871">
    <property type="entry name" value="CLPAB_2"/>
    <property type="match status" value="1"/>
</dbReference>
<dbReference type="InterPro" id="IPR001270">
    <property type="entry name" value="ClpA/B"/>
</dbReference>
<dbReference type="FunFam" id="3.40.50.300:FF:000025">
    <property type="entry name" value="ATP-dependent Clp protease subunit"/>
    <property type="match status" value="1"/>
</dbReference>
<evidence type="ECO:0000256" key="6">
    <source>
        <dbReference type="RuleBase" id="RU004432"/>
    </source>
</evidence>
<reference evidence="9 10" key="1">
    <citation type="journal article" date="2016" name="Nat. Commun.">
        <title>Thousands of microbial genomes shed light on interconnected biogeochemical processes in an aquifer system.</title>
        <authorList>
            <person name="Anantharaman K."/>
            <person name="Brown C.T."/>
            <person name="Hug L.A."/>
            <person name="Sharon I."/>
            <person name="Castelle C.J."/>
            <person name="Probst A.J."/>
            <person name="Thomas B.C."/>
            <person name="Singh A."/>
            <person name="Wilkins M.J."/>
            <person name="Karaoz U."/>
            <person name="Brodie E.L."/>
            <person name="Williams K.H."/>
            <person name="Hubbard S.S."/>
            <person name="Banfield J.F."/>
        </authorList>
    </citation>
    <scope>NUCLEOTIDE SEQUENCE [LARGE SCALE GENOMIC DNA]</scope>
</reference>
<dbReference type="PRINTS" id="PR00300">
    <property type="entry name" value="CLPPROTEASEA"/>
</dbReference>
<dbReference type="InterPro" id="IPR019489">
    <property type="entry name" value="Clp_ATPase_C"/>
</dbReference>
<dbReference type="Proteomes" id="UP000178602">
    <property type="component" value="Unassembled WGS sequence"/>
</dbReference>
<feature type="domain" description="Clp R" evidence="8">
    <location>
        <begin position="2"/>
        <end position="146"/>
    </location>
</feature>
<dbReference type="CDD" id="cd00009">
    <property type="entry name" value="AAA"/>
    <property type="match status" value="1"/>
</dbReference>
<dbReference type="Pfam" id="PF10431">
    <property type="entry name" value="ClpB_D2-small"/>
    <property type="match status" value="1"/>
</dbReference>
<dbReference type="InterPro" id="IPR018368">
    <property type="entry name" value="ClpA/B_CS1"/>
</dbReference>
<dbReference type="GO" id="GO:0005524">
    <property type="term" value="F:ATP binding"/>
    <property type="evidence" value="ECO:0007669"/>
    <property type="project" value="UniProtKB-KW"/>
</dbReference>
<accession>A0A1F4T6W0</accession>
<dbReference type="GO" id="GO:0006508">
    <property type="term" value="P:proteolysis"/>
    <property type="evidence" value="ECO:0007669"/>
    <property type="project" value="UniProtKB-KW"/>
</dbReference>
<evidence type="ECO:0000256" key="4">
    <source>
        <dbReference type="ARBA" id="ARBA00023186"/>
    </source>
</evidence>
<dbReference type="CDD" id="cd19499">
    <property type="entry name" value="RecA-like_ClpB_Hsp104-like"/>
    <property type="match status" value="1"/>
</dbReference>
<dbReference type="SUPFAM" id="SSF52540">
    <property type="entry name" value="P-loop containing nucleoside triphosphate hydrolases"/>
    <property type="match status" value="2"/>
</dbReference>
<keyword evidence="4 6" id="KW-0143">Chaperone</keyword>
<dbReference type="SMART" id="SM01086">
    <property type="entry name" value="ClpB_D2-small"/>
    <property type="match status" value="1"/>
</dbReference>
<dbReference type="Pfam" id="PF02861">
    <property type="entry name" value="Clp_N"/>
    <property type="match status" value="1"/>
</dbReference>
<sequence>MFERFTERAIRVIMAAQEEAKRLRSNYVGAEHLCLGMLRENDQSVIKTLEHFRADPMQIKDRIEESLLIKEGPASDSPELPFNPQIKKIIALAWDEARGLGHSYVGVEHLFLGMLREGSGVTGKIFADYVISPAAAKDRIISLLGEVNPLQKKVSRASKTPLLDSFGRDLTIMAGSNKLDPVVGRAKEVERVIQILSRRRKNNPVLIGEAGVGKTAIVEGLAQKIIQGNIPATLANKRLVALDMGLLIAGTRYRGEFEERLKKVLDEVIKSESVILFIDELHTLIGAGAAEGAMDAANILKPALARGEIQCIGATTIDEFRKRIESDPALERRFQSVMVDEPSVEETIEILKGLRSRYEEFHRVQITDDALVAAARLSARYISDRFLPDKAIDLVDEAASRTMLQNEALSKEQPASEKIPKVNAEVIAQIVASWTGVPVTQLTQEETERLFKLEETLRQRVVGQEEAITVIAKSIRRARAGLKDPKRPVGSFIFLGPSGVGKTELAKRLAEFLFGDTEALIRIDMSEYLESHTTSRLVGSPPGYVGFGEGGQLTEPVRRRPHSVVLFDEIEKAHPDVMNLLLQVLDEGHVTDAQGHQIDFKNTVIIMTSNVGAELIQKESSIGFVTRADAGASYGKMKEIVLEELKKRFKPEFLNRVDEKIVFHPLSKEDLLLIIDIMINDINDRLTEKGLSINLTKKAKTFLVDQGYDPKLGARPLRRSIEEHIEDKLSEEVLKGKFPYGTSIKADLKDKALFFVGKSSLKSRKLESASA</sequence>
<keyword evidence="2 6" id="KW-0547">Nucleotide-binding</keyword>
<dbReference type="GO" id="GO:0016887">
    <property type="term" value="F:ATP hydrolysis activity"/>
    <property type="evidence" value="ECO:0007669"/>
    <property type="project" value="InterPro"/>
</dbReference>
<evidence type="ECO:0000259" key="8">
    <source>
        <dbReference type="PROSITE" id="PS51903"/>
    </source>
</evidence>
<dbReference type="PANTHER" id="PTHR11638:SF18">
    <property type="entry name" value="HEAT SHOCK PROTEIN 104"/>
    <property type="match status" value="1"/>
</dbReference>
<keyword evidence="9" id="KW-0645">Protease</keyword>
<dbReference type="GO" id="GO:0008233">
    <property type="term" value="F:peptidase activity"/>
    <property type="evidence" value="ECO:0007669"/>
    <property type="project" value="UniProtKB-KW"/>
</dbReference>
<comment type="caution">
    <text evidence="9">The sequence shown here is derived from an EMBL/GenBank/DDBJ whole genome shotgun (WGS) entry which is preliminary data.</text>
</comment>
<keyword evidence="1 5" id="KW-0677">Repeat</keyword>
<dbReference type="Gene3D" id="1.10.1780.10">
    <property type="entry name" value="Clp, N-terminal domain"/>
    <property type="match status" value="1"/>
</dbReference>
<dbReference type="PANTHER" id="PTHR11638">
    <property type="entry name" value="ATP-DEPENDENT CLP PROTEASE"/>
    <property type="match status" value="1"/>
</dbReference>
<proteinExistence type="inferred from homology"/>
<dbReference type="Gene3D" id="1.10.8.60">
    <property type="match status" value="2"/>
</dbReference>
<gene>
    <name evidence="9" type="ORF">A3K49_05850</name>
</gene>
<evidence type="ECO:0000256" key="5">
    <source>
        <dbReference type="PROSITE-ProRule" id="PRU01251"/>
    </source>
</evidence>
<name>A0A1F4T6W0_UNCSA</name>
<protein>
    <submittedName>
        <fullName evidence="9">ATP-dependent Clp protease ATP-binding subunit ClpC</fullName>
    </submittedName>
</protein>
<dbReference type="InterPro" id="IPR050130">
    <property type="entry name" value="ClpA_ClpB"/>
</dbReference>
<dbReference type="InterPro" id="IPR041546">
    <property type="entry name" value="ClpA/ClpB_AAA_lid"/>
</dbReference>
<evidence type="ECO:0000313" key="9">
    <source>
        <dbReference type="EMBL" id="OGC28472.1"/>
    </source>
</evidence>